<gene>
    <name evidence="1" type="ORF">Ga0080574_TMP2819</name>
</gene>
<accession>A0A1P8UUT0</accession>
<protein>
    <submittedName>
        <fullName evidence="1">Uncharacterized protein</fullName>
    </submittedName>
</protein>
<evidence type="ECO:0000313" key="2">
    <source>
        <dbReference type="Proteomes" id="UP000187059"/>
    </source>
</evidence>
<evidence type="ECO:0000313" key="1">
    <source>
        <dbReference type="EMBL" id="APZ53153.1"/>
    </source>
</evidence>
<dbReference type="Proteomes" id="UP000187059">
    <property type="component" value="Chromosome"/>
</dbReference>
<keyword evidence="2" id="KW-1185">Reference proteome</keyword>
<dbReference type="KEGG" id="paby:Ga0080574_TMP2819"/>
<organism evidence="1 2">
    <name type="scientific">Salipiger abyssi</name>
    <dbReference type="NCBI Taxonomy" id="1250539"/>
    <lineage>
        <taxon>Bacteria</taxon>
        <taxon>Pseudomonadati</taxon>
        <taxon>Pseudomonadota</taxon>
        <taxon>Alphaproteobacteria</taxon>
        <taxon>Rhodobacterales</taxon>
        <taxon>Roseobacteraceae</taxon>
        <taxon>Salipiger</taxon>
    </lineage>
</organism>
<dbReference type="AlphaFoldDB" id="A0A1P8UUT0"/>
<reference evidence="1 2" key="1">
    <citation type="submission" date="2016-04" db="EMBL/GenBank/DDBJ databases">
        <title>Deep-sea bacteria in the southern Pacific.</title>
        <authorList>
            <person name="Tang K."/>
        </authorList>
    </citation>
    <scope>NUCLEOTIDE SEQUENCE [LARGE SCALE GENOMIC DNA]</scope>
    <source>
        <strain evidence="1 2">JLT2014</strain>
    </source>
</reference>
<sequence>MVYAMGFRVVVRDEGGKIVRDEPAEHFAAAKPIYDDIEPESGQTVALQHGIRVVLSKG</sequence>
<name>A0A1P8UUT0_9RHOB</name>
<dbReference type="EMBL" id="CP015093">
    <property type="protein sequence ID" value="APZ53153.1"/>
    <property type="molecule type" value="Genomic_DNA"/>
</dbReference>
<proteinExistence type="predicted"/>